<evidence type="ECO:0000256" key="1">
    <source>
        <dbReference type="ARBA" id="ARBA00004141"/>
    </source>
</evidence>
<feature type="transmembrane region" description="Helical" evidence="5">
    <location>
        <begin position="397"/>
        <end position="419"/>
    </location>
</feature>
<name>A0A319C2M0_9EURO</name>
<keyword evidence="3 5" id="KW-1133">Transmembrane helix</keyword>
<gene>
    <name evidence="7" type="ORF">BO82DRAFT_405599</name>
</gene>
<feature type="domain" description="CorA-like transporter" evidence="6">
    <location>
        <begin position="30"/>
        <end position="261"/>
    </location>
</feature>
<evidence type="ECO:0000256" key="3">
    <source>
        <dbReference type="ARBA" id="ARBA00022989"/>
    </source>
</evidence>
<dbReference type="EMBL" id="KZ821733">
    <property type="protein sequence ID" value="PYH78080.1"/>
    <property type="molecule type" value="Genomic_DNA"/>
</dbReference>
<evidence type="ECO:0000259" key="6">
    <source>
        <dbReference type="Pfam" id="PF26616"/>
    </source>
</evidence>
<dbReference type="RefSeq" id="XP_025488280.1">
    <property type="nucleotide sequence ID" value="XM_025639498.1"/>
</dbReference>
<dbReference type="Proteomes" id="UP000248340">
    <property type="component" value="Unassembled WGS sequence"/>
</dbReference>
<evidence type="ECO:0000256" key="2">
    <source>
        <dbReference type="ARBA" id="ARBA00022692"/>
    </source>
</evidence>
<protein>
    <recommendedName>
        <fullName evidence="6">CorA-like transporter domain-containing protein</fullName>
    </recommendedName>
</protein>
<reference evidence="7 8" key="1">
    <citation type="submission" date="2016-12" db="EMBL/GenBank/DDBJ databases">
        <title>The genomes of Aspergillus section Nigri reveals drivers in fungal speciation.</title>
        <authorList>
            <consortium name="DOE Joint Genome Institute"/>
            <person name="Vesth T.C."/>
            <person name="Nybo J."/>
            <person name="Theobald S."/>
            <person name="Brandl J."/>
            <person name="Frisvad J.C."/>
            <person name="Nielsen K.F."/>
            <person name="Lyhne E.K."/>
            <person name="Kogle M.E."/>
            <person name="Kuo A."/>
            <person name="Riley R."/>
            <person name="Clum A."/>
            <person name="Nolan M."/>
            <person name="Lipzen A."/>
            <person name="Salamov A."/>
            <person name="Henrissat B."/>
            <person name="Wiebenga A."/>
            <person name="De Vries R.P."/>
            <person name="Grigoriev I.V."/>
            <person name="Mortensen U.H."/>
            <person name="Andersen M.R."/>
            <person name="Baker S.E."/>
        </authorList>
    </citation>
    <scope>NUCLEOTIDE SEQUENCE [LARGE SCALE GENOMIC DNA]</scope>
    <source>
        <strain evidence="7 8">CBS 121591</strain>
    </source>
</reference>
<dbReference type="Pfam" id="PF26616">
    <property type="entry name" value="CorA-like"/>
    <property type="match status" value="1"/>
</dbReference>
<keyword evidence="8" id="KW-1185">Reference proteome</keyword>
<dbReference type="InterPro" id="IPR045863">
    <property type="entry name" value="CorA_TM1_TM2"/>
</dbReference>
<organism evidence="7 8">
    <name type="scientific">Aspergillus uvarum CBS 121591</name>
    <dbReference type="NCBI Taxonomy" id="1448315"/>
    <lineage>
        <taxon>Eukaryota</taxon>
        <taxon>Fungi</taxon>
        <taxon>Dikarya</taxon>
        <taxon>Ascomycota</taxon>
        <taxon>Pezizomycotina</taxon>
        <taxon>Eurotiomycetes</taxon>
        <taxon>Eurotiomycetidae</taxon>
        <taxon>Eurotiales</taxon>
        <taxon>Aspergillaceae</taxon>
        <taxon>Aspergillus</taxon>
        <taxon>Aspergillus subgen. Circumdati</taxon>
    </lineage>
</organism>
<evidence type="ECO:0000256" key="4">
    <source>
        <dbReference type="ARBA" id="ARBA00023136"/>
    </source>
</evidence>
<keyword evidence="4 5" id="KW-0472">Membrane</keyword>
<feature type="transmembrane region" description="Helical" evidence="5">
    <location>
        <begin position="439"/>
        <end position="463"/>
    </location>
</feature>
<proteinExistence type="predicted"/>
<dbReference type="GeneID" id="37142240"/>
<dbReference type="Gene3D" id="1.20.58.340">
    <property type="entry name" value="Magnesium transport protein CorA, transmembrane region"/>
    <property type="match status" value="1"/>
</dbReference>
<dbReference type="OrthoDB" id="5396681at2759"/>
<accession>A0A319C2M0</accession>
<dbReference type="InterPro" id="IPR058257">
    <property type="entry name" value="CorA-like_dom"/>
</dbReference>
<dbReference type="VEuPathDB" id="FungiDB:BO82DRAFT_405599"/>
<keyword evidence="2 5" id="KW-0812">Transmembrane</keyword>
<comment type="subcellular location">
    <subcellularLocation>
        <location evidence="1">Membrane</location>
        <topology evidence="1">Multi-pass membrane protein</topology>
    </subcellularLocation>
</comment>
<dbReference type="SUPFAM" id="SSF144083">
    <property type="entry name" value="Magnesium transport protein CorA, transmembrane region"/>
    <property type="match status" value="1"/>
</dbReference>
<dbReference type="GO" id="GO:0016020">
    <property type="term" value="C:membrane"/>
    <property type="evidence" value="ECO:0007669"/>
    <property type="project" value="UniProtKB-SubCell"/>
</dbReference>
<dbReference type="AlphaFoldDB" id="A0A319C2M0"/>
<evidence type="ECO:0000256" key="5">
    <source>
        <dbReference type="SAM" id="Phobius"/>
    </source>
</evidence>
<evidence type="ECO:0000313" key="8">
    <source>
        <dbReference type="Proteomes" id="UP000248340"/>
    </source>
</evidence>
<evidence type="ECO:0000313" key="7">
    <source>
        <dbReference type="EMBL" id="PYH78080.1"/>
    </source>
</evidence>
<sequence>MAATGQNTDIWQAYLEELPSHHISSFQNAIALEKLLATRIPSVLTSKEEIRVRVTDVQNGGSDSILCETAEALQRALTSDDKGLRIISIHSSDSITPLKISPRLLAYLLRRYHVHPSFLQVLLSFGSNVNVSEAGNSHVYLGGHEKNSYITYQINYVEEKHHRKTLTWSWRHTGVYHHHSGAKGGKAFDLFILLHPNDASVFERRIHNELQVATRILAGSSGDSEHNNYIPTALHSLALSSFTGNWRWYLRDLGRQFEKHNDLALTAVPEEATPLESYDMVSSLRDLNDSVLRAQVCCRGNLELVEKLKAATASGVLTTADDVLRQIMIEYDAKGTELHGYLASCDELIPRIRNAIDLAGYTLSLHNQLDTAKIDRELRDLIGHLEMLQRDSVDDSAAVKIITFVSAVYLPGSFIVSLYGMNFFVFDTDARQIVIAHDFWIFIATWLPLTLATGLIYVLIVWFDAWWKRKPFRLFERPVRATRVEAGLEPHVITKS</sequence>